<feature type="non-terminal residue" evidence="1">
    <location>
        <position position="84"/>
    </location>
</feature>
<protein>
    <submittedName>
        <fullName evidence="1">LOC101744750</fullName>
    </submittedName>
</protein>
<keyword evidence="2" id="KW-1185">Reference proteome</keyword>
<sequence>MTKVILGLDGQLLGVTINTPLNGIVEHRGISISSRSCAITRSVEDLLNQEKFSKNIIIRSDSQSAIAALLNPLTTSEVVKNCKK</sequence>
<reference evidence="2" key="1">
    <citation type="submission" date="2021-01" db="EMBL/GenBank/DDBJ databases">
        <title>Caligus Genome Assembly.</title>
        <authorList>
            <person name="Gallardo-Escarate C."/>
        </authorList>
    </citation>
    <scope>NUCLEOTIDE SEQUENCE [LARGE SCALE GENOMIC DNA]</scope>
</reference>
<evidence type="ECO:0000313" key="2">
    <source>
        <dbReference type="Proteomes" id="UP000595437"/>
    </source>
</evidence>
<dbReference type="AlphaFoldDB" id="A0A7T8K6Z9"/>
<proteinExistence type="predicted"/>
<evidence type="ECO:0000313" key="1">
    <source>
        <dbReference type="EMBL" id="QQP48608.1"/>
    </source>
</evidence>
<gene>
    <name evidence="1" type="ORF">FKW44_008978</name>
</gene>
<accession>A0A7T8K6Z9</accession>
<name>A0A7T8K6Z9_CALRO</name>
<dbReference type="EMBL" id="CP045895">
    <property type="protein sequence ID" value="QQP48608.1"/>
    <property type="molecule type" value="Genomic_DNA"/>
</dbReference>
<dbReference type="OrthoDB" id="411871at2759"/>
<dbReference type="Proteomes" id="UP000595437">
    <property type="component" value="Chromosome 6"/>
</dbReference>
<organism evidence="1 2">
    <name type="scientific">Caligus rogercresseyi</name>
    <name type="common">Sea louse</name>
    <dbReference type="NCBI Taxonomy" id="217165"/>
    <lineage>
        <taxon>Eukaryota</taxon>
        <taxon>Metazoa</taxon>
        <taxon>Ecdysozoa</taxon>
        <taxon>Arthropoda</taxon>
        <taxon>Crustacea</taxon>
        <taxon>Multicrustacea</taxon>
        <taxon>Hexanauplia</taxon>
        <taxon>Copepoda</taxon>
        <taxon>Siphonostomatoida</taxon>
        <taxon>Caligidae</taxon>
        <taxon>Caligus</taxon>
    </lineage>
</organism>